<feature type="region of interest" description="Disordered" evidence="1">
    <location>
        <begin position="1"/>
        <end position="53"/>
    </location>
</feature>
<protein>
    <submittedName>
        <fullName evidence="2">Uncharacterized protein</fullName>
    </submittedName>
</protein>
<reference evidence="2" key="1">
    <citation type="submission" date="2020-07" db="EMBL/GenBank/DDBJ databases">
        <title>Huge and variable diversity of episymbiotic CPR bacteria and DPANN archaea in groundwater ecosystems.</title>
        <authorList>
            <person name="He C.Y."/>
            <person name="Keren R."/>
            <person name="Whittaker M."/>
            <person name="Farag I.F."/>
            <person name="Doudna J."/>
            <person name="Cate J.H.D."/>
            <person name="Banfield J.F."/>
        </authorList>
    </citation>
    <scope>NUCLEOTIDE SEQUENCE</scope>
    <source>
        <strain evidence="2">NC_groundwater_1813_Pr3_B-0.1um_71_17</strain>
    </source>
</reference>
<sequence length="53" mass="4950">RHFGGQPRAAAATGGAEPARVVGPQANAAPGPAVATGGAKTPAGGKKKAKEGC</sequence>
<gene>
    <name evidence="2" type="ORF">HZA61_03635</name>
</gene>
<comment type="caution">
    <text evidence="2">The sequence shown here is derived from an EMBL/GenBank/DDBJ whole genome shotgun (WGS) entry which is preliminary data.</text>
</comment>
<feature type="non-terminal residue" evidence="2">
    <location>
        <position position="1"/>
    </location>
</feature>
<dbReference type="AlphaFoldDB" id="A0A933SC58"/>
<dbReference type="Proteomes" id="UP000696931">
    <property type="component" value="Unassembled WGS sequence"/>
</dbReference>
<feature type="compositionally biased region" description="Low complexity" evidence="1">
    <location>
        <begin position="1"/>
        <end position="20"/>
    </location>
</feature>
<accession>A0A933SC58</accession>
<organism evidence="2 3">
    <name type="scientific">Eiseniibacteriota bacterium</name>
    <dbReference type="NCBI Taxonomy" id="2212470"/>
    <lineage>
        <taxon>Bacteria</taxon>
        <taxon>Candidatus Eiseniibacteriota</taxon>
    </lineage>
</organism>
<name>A0A933SC58_UNCEI</name>
<proteinExistence type="predicted"/>
<evidence type="ECO:0000313" key="2">
    <source>
        <dbReference type="EMBL" id="MBI5168560.1"/>
    </source>
</evidence>
<evidence type="ECO:0000313" key="3">
    <source>
        <dbReference type="Proteomes" id="UP000696931"/>
    </source>
</evidence>
<evidence type="ECO:0000256" key="1">
    <source>
        <dbReference type="SAM" id="MobiDB-lite"/>
    </source>
</evidence>
<dbReference type="EMBL" id="JACRIW010000031">
    <property type="protein sequence ID" value="MBI5168560.1"/>
    <property type="molecule type" value="Genomic_DNA"/>
</dbReference>
<feature type="compositionally biased region" description="Low complexity" evidence="1">
    <location>
        <begin position="28"/>
        <end position="44"/>
    </location>
</feature>